<evidence type="ECO:0000256" key="2">
    <source>
        <dbReference type="ARBA" id="ARBA00007599"/>
    </source>
</evidence>
<dbReference type="EMBL" id="RBID01000001">
    <property type="protein sequence ID" value="RKQ63064.1"/>
    <property type="molecule type" value="Genomic_DNA"/>
</dbReference>
<evidence type="ECO:0000313" key="12">
    <source>
        <dbReference type="Proteomes" id="UP000279384"/>
    </source>
</evidence>
<keyword evidence="5" id="KW-0819">tRNA processing</keyword>
<comment type="similarity">
    <text evidence="2">Belongs to the TsaE family.</text>
</comment>
<protein>
    <recommendedName>
        <fullName evidence="3">tRNA threonylcarbamoyladenosine biosynthesis protein TsaE</fullName>
    </recommendedName>
    <alternativeName>
        <fullName evidence="10">t(6)A37 threonylcarbamoyladenosine biosynthesis protein TsaE</fullName>
    </alternativeName>
</protein>
<reference evidence="11 12" key="1">
    <citation type="submission" date="2018-10" db="EMBL/GenBank/DDBJ databases">
        <title>Genomic Encyclopedia of Type Strains, Phase IV (KMG-IV): sequencing the most valuable type-strain genomes for metagenomic binning, comparative biology and taxonomic classification.</title>
        <authorList>
            <person name="Goeker M."/>
        </authorList>
    </citation>
    <scope>NUCLEOTIDE SEQUENCE [LARGE SCALE GENOMIC DNA]</scope>
    <source>
        <strain evidence="11 12">DSM 3303</strain>
    </source>
</reference>
<dbReference type="NCBIfam" id="TIGR00150">
    <property type="entry name" value="T6A_YjeE"/>
    <property type="match status" value="1"/>
</dbReference>
<dbReference type="GO" id="GO:0005737">
    <property type="term" value="C:cytoplasm"/>
    <property type="evidence" value="ECO:0007669"/>
    <property type="project" value="UniProtKB-SubCell"/>
</dbReference>
<comment type="caution">
    <text evidence="11">The sequence shown here is derived from an EMBL/GenBank/DDBJ whole genome shotgun (WGS) entry which is preliminary data.</text>
</comment>
<keyword evidence="6" id="KW-0479">Metal-binding</keyword>
<evidence type="ECO:0000256" key="8">
    <source>
        <dbReference type="ARBA" id="ARBA00022840"/>
    </source>
</evidence>
<dbReference type="RefSeq" id="WP_120809223.1">
    <property type="nucleotide sequence ID" value="NZ_RBID01000001.1"/>
</dbReference>
<keyword evidence="4" id="KW-0963">Cytoplasm</keyword>
<dbReference type="GO" id="GO:0002949">
    <property type="term" value="P:tRNA threonylcarbamoyladenosine modification"/>
    <property type="evidence" value="ECO:0007669"/>
    <property type="project" value="InterPro"/>
</dbReference>
<sequence length="163" mass="17505">MATDDTSLRQGFLADESATLQLGATLAAVLHGGIQLQLHGDLGAGKTTFTRGLLQALGHAGRVKSPTYTLVESYSLPPLTVHHFDLYRFADPDEWHDAGFGDYFAADTLCIVEWPDKAGACLPPADLVLELSVCDSGRNYRLQVFSETGHQCLSRLTTPAAAS</sequence>
<evidence type="ECO:0000256" key="9">
    <source>
        <dbReference type="ARBA" id="ARBA00022842"/>
    </source>
</evidence>
<evidence type="ECO:0000256" key="6">
    <source>
        <dbReference type="ARBA" id="ARBA00022723"/>
    </source>
</evidence>
<keyword evidence="9" id="KW-0460">Magnesium</keyword>
<evidence type="ECO:0000256" key="7">
    <source>
        <dbReference type="ARBA" id="ARBA00022741"/>
    </source>
</evidence>
<proteinExistence type="inferred from homology"/>
<evidence type="ECO:0000256" key="1">
    <source>
        <dbReference type="ARBA" id="ARBA00004496"/>
    </source>
</evidence>
<evidence type="ECO:0000256" key="5">
    <source>
        <dbReference type="ARBA" id="ARBA00022694"/>
    </source>
</evidence>
<dbReference type="SUPFAM" id="SSF52540">
    <property type="entry name" value="P-loop containing nucleoside triphosphate hydrolases"/>
    <property type="match status" value="1"/>
</dbReference>
<dbReference type="InterPro" id="IPR027417">
    <property type="entry name" value="P-loop_NTPase"/>
</dbReference>
<dbReference type="Pfam" id="PF02367">
    <property type="entry name" value="TsaE"/>
    <property type="match status" value="1"/>
</dbReference>
<dbReference type="GO" id="GO:0046872">
    <property type="term" value="F:metal ion binding"/>
    <property type="evidence" value="ECO:0007669"/>
    <property type="project" value="UniProtKB-KW"/>
</dbReference>
<evidence type="ECO:0000256" key="10">
    <source>
        <dbReference type="ARBA" id="ARBA00032441"/>
    </source>
</evidence>
<organism evidence="11 12">
    <name type="scientific">Vogesella indigofera</name>
    <name type="common">Pseudomonas indigofera</name>
    <dbReference type="NCBI Taxonomy" id="45465"/>
    <lineage>
        <taxon>Bacteria</taxon>
        <taxon>Pseudomonadati</taxon>
        <taxon>Pseudomonadota</taxon>
        <taxon>Betaproteobacteria</taxon>
        <taxon>Neisseriales</taxon>
        <taxon>Chromobacteriaceae</taxon>
        <taxon>Vogesella</taxon>
    </lineage>
</organism>
<gene>
    <name evidence="11" type="ORF">C8E02_0078</name>
</gene>
<comment type="subcellular location">
    <subcellularLocation>
        <location evidence="1">Cytoplasm</location>
    </subcellularLocation>
</comment>
<accession>A0A495BNC3</accession>
<dbReference type="Proteomes" id="UP000279384">
    <property type="component" value="Unassembled WGS sequence"/>
</dbReference>
<keyword evidence="8" id="KW-0067">ATP-binding</keyword>
<evidence type="ECO:0000256" key="3">
    <source>
        <dbReference type="ARBA" id="ARBA00019010"/>
    </source>
</evidence>
<dbReference type="Gene3D" id="3.40.50.300">
    <property type="entry name" value="P-loop containing nucleotide triphosphate hydrolases"/>
    <property type="match status" value="1"/>
</dbReference>
<name>A0A495BNC3_VOGIN</name>
<dbReference type="AlphaFoldDB" id="A0A495BNC3"/>
<evidence type="ECO:0000313" key="11">
    <source>
        <dbReference type="EMBL" id="RKQ63064.1"/>
    </source>
</evidence>
<dbReference type="PANTHER" id="PTHR33540:SF2">
    <property type="entry name" value="TRNA THREONYLCARBAMOYLADENOSINE BIOSYNTHESIS PROTEIN TSAE"/>
    <property type="match status" value="1"/>
</dbReference>
<dbReference type="GO" id="GO:0005524">
    <property type="term" value="F:ATP binding"/>
    <property type="evidence" value="ECO:0007669"/>
    <property type="project" value="UniProtKB-KW"/>
</dbReference>
<dbReference type="InterPro" id="IPR003442">
    <property type="entry name" value="T6A_TsaE"/>
</dbReference>
<evidence type="ECO:0000256" key="4">
    <source>
        <dbReference type="ARBA" id="ARBA00022490"/>
    </source>
</evidence>
<dbReference type="PANTHER" id="PTHR33540">
    <property type="entry name" value="TRNA THREONYLCARBAMOYLADENOSINE BIOSYNTHESIS PROTEIN TSAE"/>
    <property type="match status" value="1"/>
</dbReference>
<keyword evidence="7" id="KW-0547">Nucleotide-binding</keyword>